<keyword evidence="1" id="KW-1133">Transmembrane helix</keyword>
<reference evidence="2" key="1">
    <citation type="submission" date="2022-11" db="EMBL/GenBank/DDBJ databases">
        <authorList>
            <person name="Hyden B.L."/>
            <person name="Feng K."/>
            <person name="Yates T."/>
            <person name="Jawdy S."/>
            <person name="Smart L.B."/>
            <person name="Muchero W."/>
        </authorList>
    </citation>
    <scope>NUCLEOTIDE SEQUENCE</scope>
    <source>
        <tissue evidence="2">Shoot tip</tissue>
    </source>
</reference>
<organism evidence="2 3">
    <name type="scientific">Salix purpurea</name>
    <name type="common">Purple osier willow</name>
    <dbReference type="NCBI Taxonomy" id="77065"/>
    <lineage>
        <taxon>Eukaryota</taxon>
        <taxon>Viridiplantae</taxon>
        <taxon>Streptophyta</taxon>
        <taxon>Embryophyta</taxon>
        <taxon>Tracheophyta</taxon>
        <taxon>Spermatophyta</taxon>
        <taxon>Magnoliopsida</taxon>
        <taxon>eudicotyledons</taxon>
        <taxon>Gunneridae</taxon>
        <taxon>Pentapetalae</taxon>
        <taxon>rosids</taxon>
        <taxon>fabids</taxon>
        <taxon>Malpighiales</taxon>
        <taxon>Salicaceae</taxon>
        <taxon>Saliceae</taxon>
        <taxon>Salix</taxon>
    </lineage>
</organism>
<evidence type="ECO:0000313" key="3">
    <source>
        <dbReference type="Proteomes" id="UP001151532"/>
    </source>
</evidence>
<dbReference type="EMBL" id="JAPFFK010000008">
    <property type="protein sequence ID" value="KAJ6748407.1"/>
    <property type="molecule type" value="Genomic_DNA"/>
</dbReference>
<gene>
    <name evidence="2" type="ORF">OIU79_029510</name>
</gene>
<accession>A0A9Q0ZVU2</accession>
<dbReference type="AlphaFoldDB" id="A0A9Q0ZVU2"/>
<protein>
    <submittedName>
        <fullName evidence="2">Uncharacterized protein</fullName>
    </submittedName>
</protein>
<comment type="caution">
    <text evidence="2">The sequence shown here is derived from an EMBL/GenBank/DDBJ whole genome shotgun (WGS) entry which is preliminary data.</text>
</comment>
<reference evidence="2" key="2">
    <citation type="journal article" date="2023" name="Int. J. Mol. Sci.">
        <title>De Novo Assembly and Annotation of 11 Diverse Shrub Willow (Salix) Genomes Reveals Novel Gene Organization in Sex-Linked Regions.</title>
        <authorList>
            <person name="Hyden B."/>
            <person name="Feng K."/>
            <person name="Yates T.B."/>
            <person name="Jawdy S."/>
            <person name="Cereghino C."/>
            <person name="Smart L.B."/>
            <person name="Muchero W."/>
        </authorList>
    </citation>
    <scope>NUCLEOTIDE SEQUENCE</scope>
    <source>
        <tissue evidence="2">Shoot tip</tissue>
    </source>
</reference>
<keyword evidence="1" id="KW-0812">Transmembrane</keyword>
<keyword evidence="1" id="KW-0472">Membrane</keyword>
<name>A0A9Q0ZVU2_SALPP</name>
<proteinExistence type="predicted"/>
<dbReference type="Proteomes" id="UP001151532">
    <property type="component" value="Chromosome 12"/>
</dbReference>
<keyword evidence="3" id="KW-1185">Reference proteome</keyword>
<feature type="transmembrane region" description="Helical" evidence="1">
    <location>
        <begin position="52"/>
        <end position="81"/>
    </location>
</feature>
<evidence type="ECO:0000313" key="2">
    <source>
        <dbReference type="EMBL" id="KAJ6748407.1"/>
    </source>
</evidence>
<evidence type="ECO:0000256" key="1">
    <source>
        <dbReference type="SAM" id="Phobius"/>
    </source>
</evidence>
<sequence>MEAELKEILNDLDSLKQFLPDPSSIHMVKCNCICLFSLLFGSITNNYLFTSLIYSFVALTTFLVSIYFCCSSIFCSFLVFVSREIRVKRLDKLNE</sequence>